<proteinExistence type="predicted"/>
<dbReference type="Proteomes" id="UP000252915">
    <property type="component" value="Unassembled WGS sequence"/>
</dbReference>
<feature type="domain" description="Peptidase S9 prolyl oligopeptidase catalytic" evidence="4">
    <location>
        <begin position="435"/>
        <end position="646"/>
    </location>
</feature>
<dbReference type="InterPro" id="IPR002470">
    <property type="entry name" value="Peptidase_S9A"/>
</dbReference>
<dbReference type="Gene3D" id="3.40.50.1820">
    <property type="entry name" value="alpha/beta hydrolase"/>
    <property type="match status" value="1"/>
</dbReference>
<gene>
    <name evidence="6" type="ORF">DBW92_03865</name>
</gene>
<organism evidence="6 7">
    <name type="scientific">SAR86 cluster bacterium</name>
    <dbReference type="NCBI Taxonomy" id="2030880"/>
    <lineage>
        <taxon>Bacteria</taxon>
        <taxon>Pseudomonadati</taxon>
        <taxon>Pseudomonadota</taxon>
        <taxon>Gammaproteobacteria</taxon>
        <taxon>SAR86 cluster</taxon>
    </lineage>
</organism>
<feature type="domain" description="Peptidase S9A N-terminal" evidence="5">
    <location>
        <begin position="101"/>
        <end position="233"/>
    </location>
</feature>
<evidence type="ECO:0000259" key="4">
    <source>
        <dbReference type="Pfam" id="PF00326"/>
    </source>
</evidence>
<dbReference type="InterPro" id="IPR001375">
    <property type="entry name" value="Peptidase_S9_cat"/>
</dbReference>
<name>A0A368C2J7_9GAMM</name>
<dbReference type="Gene3D" id="2.120.10.30">
    <property type="entry name" value="TolB, C-terminal domain"/>
    <property type="match status" value="2"/>
</dbReference>
<dbReference type="Pfam" id="PF00326">
    <property type="entry name" value="Peptidase_S9"/>
    <property type="match status" value="1"/>
</dbReference>
<evidence type="ECO:0000256" key="3">
    <source>
        <dbReference type="ARBA" id="ARBA00022825"/>
    </source>
</evidence>
<evidence type="ECO:0000259" key="5">
    <source>
        <dbReference type="Pfam" id="PF02897"/>
    </source>
</evidence>
<dbReference type="PANTHER" id="PTHR42776:SF27">
    <property type="entry name" value="DIPEPTIDYL PEPTIDASE FAMILY MEMBER 6"/>
    <property type="match status" value="1"/>
</dbReference>
<dbReference type="EMBL" id="QOPI01000023">
    <property type="protein sequence ID" value="RCL43701.1"/>
    <property type="molecule type" value="Genomic_DNA"/>
</dbReference>
<dbReference type="InterPro" id="IPR029058">
    <property type="entry name" value="AB_hydrolase_fold"/>
</dbReference>
<dbReference type="PRINTS" id="PR00862">
    <property type="entry name" value="PROLIGOPTASE"/>
</dbReference>
<dbReference type="InterPro" id="IPR011042">
    <property type="entry name" value="6-blade_b-propeller_TolB-like"/>
</dbReference>
<sequence>MNSTRIFFILACLSFNLSGQVTSSTKNNGNLILEDIPPIPDEIVKELNRFQNVRSGSFRGFTNSGSELFISTRFGNVSQLHLVKTPGGARKQITYFDEPIGSVTHQPDGELIAFTMDSGGSENAQIFKLNPNNGSYKLLTDGKSRNGSPTWNKTGNQIAFRSNKRNGASNDVWVMSINDPNSAEMILAAPDGTSWGAIDWSKDSKKVLIQNYVSITDSKVYLVDVETKERQLVLGNPNKKSVNAGLSFDNKNEGIFYITDEFNEFKNLAYKNLTTGEINLITADIKWDVDGFAIAKDGRRAAFTVNENGFSSLYLLDTNTYKYKKVSNIPIGLIGGINFNEKASMLGFSLNTYQNPSDSFTLELRRSPLIYGKLIQWTESEVGGLDISNFISPKLITYKSFDNLEVPAFLYAKESKKPLPVIIYIHGGPESQSRPSFSSTFQLWIDQLGAAVIAPNVRGSNGYGKTYVGLDNGFNRENSVKDIGALLDWIEQQPNLDSSRVVVYGGSYGGYMVLASAVHYSDRLKAAVDIVGISNFVTFLTNTQDYRRDLRRVEYGDERDPKMREFLEQISPNNNVEKIAVPMFVVQGQNDPRVPVTEAEQIVASLRDANKTVWYMNALNEGHGYRKKENRDIYQQAVILFLKEHL</sequence>
<evidence type="ECO:0000256" key="2">
    <source>
        <dbReference type="ARBA" id="ARBA00022801"/>
    </source>
</evidence>
<dbReference type="InterPro" id="IPR023302">
    <property type="entry name" value="Pept_S9A_N"/>
</dbReference>
<dbReference type="AlphaFoldDB" id="A0A368C2J7"/>
<keyword evidence="2" id="KW-0378">Hydrolase</keyword>
<dbReference type="Pfam" id="PF02897">
    <property type="entry name" value="Peptidase_S9_N"/>
    <property type="match status" value="1"/>
</dbReference>
<evidence type="ECO:0000313" key="7">
    <source>
        <dbReference type="Proteomes" id="UP000252915"/>
    </source>
</evidence>
<dbReference type="SUPFAM" id="SSF82171">
    <property type="entry name" value="DPP6 N-terminal domain-like"/>
    <property type="match status" value="1"/>
</dbReference>
<dbReference type="PANTHER" id="PTHR42776">
    <property type="entry name" value="SERINE PEPTIDASE S9 FAMILY MEMBER"/>
    <property type="match status" value="1"/>
</dbReference>
<accession>A0A368C2J7</accession>
<keyword evidence="1" id="KW-0645">Protease</keyword>
<comment type="caution">
    <text evidence="6">The sequence shown here is derived from an EMBL/GenBank/DDBJ whole genome shotgun (WGS) entry which is preliminary data.</text>
</comment>
<evidence type="ECO:0000256" key="1">
    <source>
        <dbReference type="ARBA" id="ARBA00022670"/>
    </source>
</evidence>
<keyword evidence="3" id="KW-0720">Serine protease</keyword>
<reference evidence="6 7" key="1">
    <citation type="journal article" date="2018" name="Microbiome">
        <title>Fine metagenomic profile of the Mediterranean stratified and mixed water columns revealed by assembly and recruitment.</title>
        <authorList>
            <person name="Haro-Moreno J.M."/>
            <person name="Lopez-Perez M."/>
            <person name="De La Torre J.R."/>
            <person name="Picazo A."/>
            <person name="Camacho A."/>
            <person name="Rodriguez-Valera F."/>
        </authorList>
    </citation>
    <scope>NUCLEOTIDE SEQUENCE [LARGE SCALE GENOMIC DNA]</scope>
    <source>
        <strain evidence="6">MED-G78</strain>
    </source>
</reference>
<dbReference type="GO" id="GO:0006508">
    <property type="term" value="P:proteolysis"/>
    <property type="evidence" value="ECO:0007669"/>
    <property type="project" value="UniProtKB-KW"/>
</dbReference>
<dbReference type="GO" id="GO:0004252">
    <property type="term" value="F:serine-type endopeptidase activity"/>
    <property type="evidence" value="ECO:0007669"/>
    <property type="project" value="InterPro"/>
</dbReference>
<protein>
    <submittedName>
        <fullName evidence="6">S9 family peptidase</fullName>
    </submittedName>
</protein>
<evidence type="ECO:0000313" key="6">
    <source>
        <dbReference type="EMBL" id="RCL43701.1"/>
    </source>
</evidence>
<dbReference type="SUPFAM" id="SSF53474">
    <property type="entry name" value="alpha/beta-Hydrolases"/>
    <property type="match status" value="1"/>
</dbReference>